<sequence length="74" mass="8540">MDNFHLTKSGGNWHLRREGSEKDLLEAPTKEEAVHKTQEYMSDKRGSVKIHSSEGQITDERTYPRSIDPRRSKG</sequence>
<feature type="compositionally biased region" description="Basic and acidic residues" evidence="1">
    <location>
        <begin position="15"/>
        <end position="46"/>
    </location>
</feature>
<keyword evidence="3" id="KW-1185">Reference proteome</keyword>
<dbReference type="Proteomes" id="UP000199040">
    <property type="component" value="Unassembled WGS sequence"/>
</dbReference>
<dbReference type="InterPro" id="IPR018691">
    <property type="entry name" value="DUF2188"/>
</dbReference>
<evidence type="ECO:0000313" key="2">
    <source>
        <dbReference type="EMBL" id="SFH38715.1"/>
    </source>
</evidence>
<dbReference type="STRING" id="442341.SAMN04487959_103211"/>
<organism evidence="2 3">
    <name type="scientific">Modicisalibacter xianhensis</name>
    <dbReference type="NCBI Taxonomy" id="442341"/>
    <lineage>
        <taxon>Bacteria</taxon>
        <taxon>Pseudomonadati</taxon>
        <taxon>Pseudomonadota</taxon>
        <taxon>Gammaproteobacteria</taxon>
        <taxon>Oceanospirillales</taxon>
        <taxon>Halomonadaceae</taxon>
        <taxon>Modicisalibacter</taxon>
    </lineage>
</organism>
<name>A0A1I2ZM26_9GAMM</name>
<dbReference type="Pfam" id="PF09954">
    <property type="entry name" value="DUF2188"/>
    <property type="match status" value="1"/>
</dbReference>
<proteinExistence type="predicted"/>
<dbReference type="AlphaFoldDB" id="A0A1I2ZM26"/>
<dbReference type="EMBL" id="FOPY01000003">
    <property type="protein sequence ID" value="SFH38715.1"/>
    <property type="molecule type" value="Genomic_DNA"/>
</dbReference>
<feature type="region of interest" description="Disordered" evidence="1">
    <location>
        <begin position="1"/>
        <end position="74"/>
    </location>
</feature>
<protein>
    <recommendedName>
        <fullName evidence="4">DUF2188 domain-containing protein</fullName>
    </recommendedName>
</protein>
<dbReference type="RefSeq" id="WP_092844142.1">
    <property type="nucleotide sequence ID" value="NZ_FOPY01000003.1"/>
</dbReference>
<accession>A0A1I2ZM26</accession>
<evidence type="ECO:0000313" key="3">
    <source>
        <dbReference type="Proteomes" id="UP000199040"/>
    </source>
</evidence>
<evidence type="ECO:0008006" key="4">
    <source>
        <dbReference type="Google" id="ProtNLM"/>
    </source>
</evidence>
<reference evidence="2 3" key="1">
    <citation type="submission" date="2016-10" db="EMBL/GenBank/DDBJ databases">
        <authorList>
            <person name="de Groot N.N."/>
        </authorList>
    </citation>
    <scope>NUCLEOTIDE SEQUENCE [LARGE SCALE GENOMIC DNA]</scope>
    <source>
        <strain evidence="2 3">CGMCC 1.6848</strain>
    </source>
</reference>
<evidence type="ECO:0000256" key="1">
    <source>
        <dbReference type="SAM" id="MobiDB-lite"/>
    </source>
</evidence>
<gene>
    <name evidence="2" type="ORF">SAMN04487959_103211</name>
</gene>
<feature type="compositionally biased region" description="Basic and acidic residues" evidence="1">
    <location>
        <begin position="58"/>
        <end position="74"/>
    </location>
</feature>